<sequence>MFLPQRTEATISTSDSSEKQDIKEQTTGVSSAESPRKQSFGNFTDLGSGTSISSFSLKSVQFRIDARNNQKSEEIDSDTLPKEPFTQQDLLTAWKDYIEQVEKLGKKLQASSLRIQDPILKEKNVIFLDAPSQNIKSEILANEYNLMQFLKNRLKNHSIALEIVVNERDFRPKTAFTPQDKYNRLLETNPILEQFRKEFNLNI</sequence>
<evidence type="ECO:0008006" key="4">
    <source>
        <dbReference type="Google" id="ProtNLM"/>
    </source>
</evidence>
<proteinExistence type="predicted"/>
<reference evidence="3" key="1">
    <citation type="submission" date="2017-06" db="EMBL/GenBank/DDBJ databases">
        <title>Capnocytophaga spp. assemblies.</title>
        <authorList>
            <person name="Gulvik C.A."/>
        </authorList>
    </citation>
    <scope>NUCLEOTIDE SEQUENCE [LARGE SCALE GENOMIC DNA]</scope>
    <source>
        <strain evidence="3">H5594</strain>
    </source>
</reference>
<name>A0A250G2C9_9FLAO</name>
<dbReference type="AlphaFoldDB" id="A0A250G2C9"/>
<feature type="compositionally biased region" description="Polar residues" evidence="1">
    <location>
        <begin position="25"/>
        <end position="43"/>
    </location>
</feature>
<dbReference type="Proteomes" id="UP000243136">
    <property type="component" value="Chromosome"/>
</dbReference>
<organism evidence="2 3">
    <name type="scientific">Capnocytophaga canimorsus</name>
    <dbReference type="NCBI Taxonomy" id="28188"/>
    <lineage>
        <taxon>Bacteria</taxon>
        <taxon>Pseudomonadati</taxon>
        <taxon>Bacteroidota</taxon>
        <taxon>Flavobacteriia</taxon>
        <taxon>Flavobacteriales</taxon>
        <taxon>Flavobacteriaceae</taxon>
        <taxon>Capnocytophaga</taxon>
    </lineage>
</organism>
<dbReference type="EMBL" id="CP022388">
    <property type="protein sequence ID" value="ATA90895.1"/>
    <property type="molecule type" value="Genomic_DNA"/>
</dbReference>
<evidence type="ECO:0000313" key="3">
    <source>
        <dbReference type="Proteomes" id="UP000243136"/>
    </source>
</evidence>
<protein>
    <recommendedName>
        <fullName evidence="4">DNA polymerase III subunit gamma/tau</fullName>
    </recommendedName>
</protein>
<accession>A0A250G2C9</accession>
<dbReference type="RefSeq" id="WP_095916496.1">
    <property type="nucleotide sequence ID" value="NZ_CP022388.1"/>
</dbReference>
<gene>
    <name evidence="2" type="ORF">CGC56_01150</name>
</gene>
<evidence type="ECO:0000256" key="1">
    <source>
        <dbReference type="SAM" id="MobiDB-lite"/>
    </source>
</evidence>
<feature type="region of interest" description="Disordered" evidence="1">
    <location>
        <begin position="1"/>
        <end position="43"/>
    </location>
</feature>
<evidence type="ECO:0000313" key="2">
    <source>
        <dbReference type="EMBL" id="ATA90895.1"/>
    </source>
</evidence>